<sequence length="212" mass="24288">MPPKAVSKKKHALPTFNIQAFPTPALESIDLRMSYRIARGEQGVLTFEPYKSFLLPHWRFATLPVAHQSSSNLNQAFDHYVKAGDLVGADMARKFIQMGMTRAKRYANHKGGRKYDKSVREQERNGGERTELAKSDGHEGRDEKLEVSEHFKGIWRQCTSDEGYLALKEEFQREQKEWDKATKKLKKEVKSEEDGDESNIKGEVKREDDGDG</sequence>
<gene>
    <name evidence="2" type="ORF">LTR77_009241</name>
</gene>
<evidence type="ECO:0008006" key="4">
    <source>
        <dbReference type="Google" id="ProtNLM"/>
    </source>
</evidence>
<dbReference type="InterPro" id="IPR025494">
    <property type="entry name" value="DUF4385"/>
</dbReference>
<feature type="region of interest" description="Disordered" evidence="1">
    <location>
        <begin position="176"/>
        <end position="212"/>
    </location>
</feature>
<protein>
    <recommendedName>
        <fullName evidence="4">DUF4385 multi-domain protein</fullName>
    </recommendedName>
</protein>
<proteinExistence type="predicted"/>
<dbReference type="GeneID" id="89930573"/>
<evidence type="ECO:0000313" key="3">
    <source>
        <dbReference type="Proteomes" id="UP001337655"/>
    </source>
</evidence>
<evidence type="ECO:0000256" key="1">
    <source>
        <dbReference type="SAM" id="MobiDB-lite"/>
    </source>
</evidence>
<dbReference type="Proteomes" id="UP001337655">
    <property type="component" value="Unassembled WGS sequence"/>
</dbReference>
<dbReference type="Pfam" id="PF14328">
    <property type="entry name" value="DUF4385"/>
    <property type="match status" value="1"/>
</dbReference>
<dbReference type="RefSeq" id="XP_064655286.1">
    <property type="nucleotide sequence ID" value="XM_064806469.1"/>
</dbReference>
<feature type="region of interest" description="Disordered" evidence="1">
    <location>
        <begin position="107"/>
        <end position="145"/>
    </location>
</feature>
<comment type="caution">
    <text evidence="2">The sequence shown here is derived from an EMBL/GenBank/DDBJ whole genome shotgun (WGS) entry which is preliminary data.</text>
</comment>
<evidence type="ECO:0000313" key="2">
    <source>
        <dbReference type="EMBL" id="KAK5165143.1"/>
    </source>
</evidence>
<name>A0AAV9P2F1_9PEZI</name>
<feature type="compositionally biased region" description="Basic and acidic residues" evidence="1">
    <location>
        <begin position="113"/>
        <end position="145"/>
    </location>
</feature>
<keyword evidence="3" id="KW-1185">Reference proteome</keyword>
<dbReference type="EMBL" id="JAVRRT010000017">
    <property type="protein sequence ID" value="KAK5165143.1"/>
    <property type="molecule type" value="Genomic_DNA"/>
</dbReference>
<organism evidence="2 3">
    <name type="scientific">Saxophila tyrrhenica</name>
    <dbReference type="NCBI Taxonomy" id="1690608"/>
    <lineage>
        <taxon>Eukaryota</taxon>
        <taxon>Fungi</taxon>
        <taxon>Dikarya</taxon>
        <taxon>Ascomycota</taxon>
        <taxon>Pezizomycotina</taxon>
        <taxon>Dothideomycetes</taxon>
        <taxon>Dothideomycetidae</taxon>
        <taxon>Mycosphaerellales</taxon>
        <taxon>Extremaceae</taxon>
        <taxon>Saxophila</taxon>
    </lineage>
</organism>
<accession>A0AAV9P2F1</accession>
<dbReference type="AlphaFoldDB" id="A0AAV9P2F1"/>
<reference evidence="2 3" key="1">
    <citation type="submission" date="2023-08" db="EMBL/GenBank/DDBJ databases">
        <title>Black Yeasts Isolated from many extreme environments.</title>
        <authorList>
            <person name="Coleine C."/>
            <person name="Stajich J.E."/>
            <person name="Selbmann L."/>
        </authorList>
    </citation>
    <scope>NUCLEOTIDE SEQUENCE [LARGE SCALE GENOMIC DNA]</scope>
    <source>
        <strain evidence="2 3">CCFEE 5935</strain>
    </source>
</reference>